<feature type="transmembrane region" description="Helical" evidence="1">
    <location>
        <begin position="264"/>
        <end position="282"/>
    </location>
</feature>
<dbReference type="Proteomes" id="UP000187266">
    <property type="component" value="Chromosome"/>
</dbReference>
<keyword evidence="1" id="KW-1133">Transmembrane helix</keyword>
<feature type="transmembrane region" description="Helical" evidence="1">
    <location>
        <begin position="235"/>
        <end position="258"/>
    </location>
</feature>
<feature type="transmembrane region" description="Helical" evidence="1">
    <location>
        <begin position="312"/>
        <end position="330"/>
    </location>
</feature>
<organism evidence="2 3">
    <name type="scientific">Brevirhabdus pacifica</name>
    <dbReference type="NCBI Taxonomy" id="1267768"/>
    <lineage>
        <taxon>Bacteria</taxon>
        <taxon>Pseudomonadati</taxon>
        <taxon>Pseudomonadota</taxon>
        <taxon>Alphaproteobacteria</taxon>
        <taxon>Rhodobacterales</taxon>
        <taxon>Paracoccaceae</taxon>
        <taxon>Brevirhabdus</taxon>
    </lineage>
</organism>
<evidence type="ECO:0000313" key="2">
    <source>
        <dbReference type="EMBL" id="APX90878.1"/>
    </source>
</evidence>
<feature type="transmembrane region" description="Helical" evidence="1">
    <location>
        <begin position="400"/>
        <end position="420"/>
    </location>
</feature>
<feature type="transmembrane region" description="Helical" evidence="1">
    <location>
        <begin position="432"/>
        <end position="451"/>
    </location>
</feature>
<accession>A0A1U7DLY0</accession>
<keyword evidence="1" id="KW-0472">Membrane</keyword>
<dbReference type="AlphaFoldDB" id="A0A1U7DLY0"/>
<feature type="transmembrane region" description="Helical" evidence="1">
    <location>
        <begin position="367"/>
        <end position="394"/>
    </location>
</feature>
<dbReference type="STRING" id="1267768.BV394_00790"/>
<evidence type="ECO:0000256" key="1">
    <source>
        <dbReference type="SAM" id="Phobius"/>
    </source>
</evidence>
<evidence type="ECO:0000313" key="3">
    <source>
        <dbReference type="Proteomes" id="UP000187266"/>
    </source>
</evidence>
<keyword evidence="1" id="KW-0812">Transmembrane</keyword>
<feature type="transmembrane region" description="Helical" evidence="1">
    <location>
        <begin position="46"/>
        <end position="68"/>
    </location>
</feature>
<feature type="transmembrane region" description="Helical" evidence="1">
    <location>
        <begin position="168"/>
        <end position="188"/>
    </location>
</feature>
<name>A0A1U7DLY0_9RHOB</name>
<dbReference type="EMBL" id="CP019124">
    <property type="protein sequence ID" value="APX90878.1"/>
    <property type="molecule type" value="Genomic_DNA"/>
</dbReference>
<feature type="transmembrane region" description="Helical" evidence="1">
    <location>
        <begin position="20"/>
        <end position="39"/>
    </location>
</feature>
<protein>
    <recommendedName>
        <fullName evidence="4">H+/citrate symporter</fullName>
    </recommendedName>
</protein>
<gene>
    <name evidence="2" type="ORF">BV394_00790</name>
</gene>
<evidence type="ECO:0008006" key="4">
    <source>
        <dbReference type="Google" id="ProtNLM"/>
    </source>
</evidence>
<sequence>MGLLTGLVMLREWGLLPEVTRIAAPVLVILVTAVLGLQVRKGRQGFIVVALGLSALAVATLPDWGIIIERGLNTAAFIAAFFTALATLRNAADSSPAIRRCGRFLSQQPPGRRYAALTVGGQLFALVLNYGSIVLLGSLALANAGQETNPEIRYHRTRRMLLAIQRGFISSLAWSPLSFAVAITSALIPQATWLRALLPCLVTGAIVAGTGWLMDTVFKPRLSGPRPIQKGPEDSAATLLPLLFLLLILGGSVGLLHFLFEVRVVGAVIVVVPLIALVWVGLQAARGQRLRSMGSRARGYLGRDLPGYRGELVLLMMAGFIGTVGAQLLVPRVEAMGLDLGALPPWLILISLVWIIPLAGQLGMNPILAVSLIAPLLPSAEAMGVTPVAVFVAITAGWSLSGASSPFTATTLLIGSFAGISATRVGIQWNGIYTLTCAVALSAWVWVYAFVL</sequence>
<feature type="transmembrane region" description="Helical" evidence="1">
    <location>
        <begin position="194"/>
        <end position="214"/>
    </location>
</feature>
<reference evidence="2 3" key="1">
    <citation type="submission" date="2017-01" db="EMBL/GenBank/DDBJ databases">
        <title>Genomic analysis of Xuhuaishuia manganoxidans DY6-4.</title>
        <authorList>
            <person name="Wang X."/>
        </authorList>
    </citation>
    <scope>NUCLEOTIDE SEQUENCE [LARGE SCALE GENOMIC DNA]</scope>
    <source>
        <strain evidence="2 3">DY6-4</strain>
    </source>
</reference>
<keyword evidence="3" id="KW-1185">Reference proteome</keyword>
<proteinExistence type="predicted"/>
<feature type="transmembrane region" description="Helical" evidence="1">
    <location>
        <begin position="342"/>
        <end position="360"/>
    </location>
</feature>